<feature type="transmembrane region" description="Helical" evidence="1">
    <location>
        <begin position="12"/>
        <end position="29"/>
    </location>
</feature>
<evidence type="ECO:0000313" key="3">
    <source>
        <dbReference type="Proteomes" id="UP000649179"/>
    </source>
</evidence>
<keyword evidence="1" id="KW-0812">Transmembrane</keyword>
<reference evidence="2" key="2">
    <citation type="submission" date="2020-09" db="EMBL/GenBank/DDBJ databases">
        <authorList>
            <person name="Sun Q."/>
            <person name="Zhou Y."/>
        </authorList>
    </citation>
    <scope>NUCLEOTIDE SEQUENCE</scope>
    <source>
        <strain evidence="2">CGMCC 1.16067</strain>
    </source>
</reference>
<keyword evidence="1" id="KW-0472">Membrane</keyword>
<gene>
    <name evidence="2" type="ORF">GCM10011519_24650</name>
</gene>
<sequence>MSTPPLSQQVVRYAGGAAMAYAGISHLTFARKAWRAQVPGWVPISADDAVVISGAFEIALGLGLVALPREREKMAALTTAFLVAVFPGNISQFRNHSDGVGLDSDRKRLVRLFAEPVMWAAALHAGGLLPGTRKR</sequence>
<dbReference type="PANTHER" id="PTHR36974:SF1">
    <property type="entry name" value="DOXX FAMILY MEMBRANE PROTEIN"/>
    <property type="match status" value="1"/>
</dbReference>
<feature type="transmembrane region" description="Helical" evidence="1">
    <location>
        <begin position="49"/>
        <end position="67"/>
    </location>
</feature>
<keyword evidence="3" id="KW-1185">Reference proteome</keyword>
<proteinExistence type="predicted"/>
<evidence type="ECO:0000256" key="1">
    <source>
        <dbReference type="SAM" id="Phobius"/>
    </source>
</evidence>
<keyword evidence="1" id="KW-1133">Transmembrane helix</keyword>
<dbReference type="RefSeq" id="WP_188780037.1">
    <property type="nucleotide sequence ID" value="NZ_BMKQ01000001.1"/>
</dbReference>
<organism evidence="2 3">
    <name type="scientific">Marmoricola endophyticus</name>
    <dbReference type="NCBI Taxonomy" id="2040280"/>
    <lineage>
        <taxon>Bacteria</taxon>
        <taxon>Bacillati</taxon>
        <taxon>Actinomycetota</taxon>
        <taxon>Actinomycetes</taxon>
        <taxon>Propionibacteriales</taxon>
        <taxon>Nocardioidaceae</taxon>
        <taxon>Marmoricola</taxon>
    </lineage>
</organism>
<accession>A0A917BKN7</accession>
<evidence type="ECO:0000313" key="2">
    <source>
        <dbReference type="EMBL" id="GGF49762.1"/>
    </source>
</evidence>
<dbReference type="PANTHER" id="PTHR36974">
    <property type="entry name" value="MEMBRANE PROTEIN-RELATED"/>
    <property type="match status" value="1"/>
</dbReference>
<name>A0A917BKN7_9ACTN</name>
<dbReference type="AlphaFoldDB" id="A0A917BKN7"/>
<protein>
    <submittedName>
        <fullName evidence="2">Membrane protein</fullName>
    </submittedName>
</protein>
<comment type="caution">
    <text evidence="2">The sequence shown here is derived from an EMBL/GenBank/DDBJ whole genome shotgun (WGS) entry which is preliminary data.</text>
</comment>
<dbReference type="EMBL" id="BMKQ01000001">
    <property type="protein sequence ID" value="GGF49762.1"/>
    <property type="molecule type" value="Genomic_DNA"/>
</dbReference>
<reference evidence="2" key="1">
    <citation type="journal article" date="2014" name="Int. J. Syst. Evol. Microbiol.">
        <title>Complete genome sequence of Corynebacterium casei LMG S-19264T (=DSM 44701T), isolated from a smear-ripened cheese.</title>
        <authorList>
            <consortium name="US DOE Joint Genome Institute (JGI-PGF)"/>
            <person name="Walter F."/>
            <person name="Albersmeier A."/>
            <person name="Kalinowski J."/>
            <person name="Ruckert C."/>
        </authorList>
    </citation>
    <scope>NUCLEOTIDE SEQUENCE</scope>
    <source>
        <strain evidence="2">CGMCC 1.16067</strain>
    </source>
</reference>
<dbReference type="Proteomes" id="UP000649179">
    <property type="component" value="Unassembled WGS sequence"/>
</dbReference>